<keyword evidence="3" id="KW-1185">Reference proteome</keyword>
<dbReference type="PANTHER" id="PTHR45560:SF4">
    <property type="entry name" value="OS04G0164500 PROTEIN"/>
    <property type="match status" value="1"/>
</dbReference>
<gene>
    <name evidence="2" type="ORF">URODEC1_LOCUS74193</name>
</gene>
<feature type="domain" description="KIB1-4 beta-propeller" evidence="1">
    <location>
        <begin position="95"/>
        <end position="382"/>
    </location>
</feature>
<reference evidence="2" key="1">
    <citation type="submission" date="2024-10" db="EMBL/GenBank/DDBJ databases">
        <authorList>
            <person name="Ryan C."/>
        </authorList>
    </citation>
    <scope>NUCLEOTIDE SEQUENCE [LARGE SCALE GENOMIC DNA]</scope>
</reference>
<evidence type="ECO:0000313" key="2">
    <source>
        <dbReference type="EMBL" id="CAL5018346.1"/>
    </source>
</evidence>
<dbReference type="EMBL" id="OZ075139">
    <property type="protein sequence ID" value="CAL5018346.1"/>
    <property type="molecule type" value="Genomic_DNA"/>
</dbReference>
<protein>
    <recommendedName>
        <fullName evidence="1">KIB1-4 beta-propeller domain-containing protein</fullName>
    </recommendedName>
</protein>
<proteinExistence type="predicted"/>
<accession>A0ABC9CGF5</accession>
<organism evidence="2 3">
    <name type="scientific">Urochloa decumbens</name>
    <dbReference type="NCBI Taxonomy" id="240449"/>
    <lineage>
        <taxon>Eukaryota</taxon>
        <taxon>Viridiplantae</taxon>
        <taxon>Streptophyta</taxon>
        <taxon>Embryophyta</taxon>
        <taxon>Tracheophyta</taxon>
        <taxon>Spermatophyta</taxon>
        <taxon>Magnoliopsida</taxon>
        <taxon>Liliopsida</taxon>
        <taxon>Poales</taxon>
        <taxon>Poaceae</taxon>
        <taxon>PACMAD clade</taxon>
        <taxon>Panicoideae</taxon>
        <taxon>Panicodae</taxon>
        <taxon>Paniceae</taxon>
        <taxon>Melinidinae</taxon>
        <taxon>Urochloa</taxon>
    </lineage>
</organism>
<dbReference type="InterPro" id="IPR005174">
    <property type="entry name" value="KIB1-4_b-propeller"/>
</dbReference>
<evidence type="ECO:0000313" key="3">
    <source>
        <dbReference type="Proteomes" id="UP001497457"/>
    </source>
</evidence>
<evidence type="ECO:0000259" key="1">
    <source>
        <dbReference type="Pfam" id="PF03478"/>
    </source>
</evidence>
<dbReference type="PANTHER" id="PTHR45560">
    <property type="entry name" value="OS04G0163150 PROTEIN-RELATED"/>
    <property type="match status" value="1"/>
</dbReference>
<name>A0ABC9CGF5_9POAL</name>
<dbReference type="Proteomes" id="UP001497457">
    <property type="component" value="Chromosome 29rd"/>
</dbReference>
<dbReference type="Pfam" id="PF03478">
    <property type="entry name" value="Beta-prop_KIB1-4"/>
    <property type="match status" value="1"/>
</dbReference>
<sequence length="411" mass="45087">MAHAGESSIERLLPELLAEIHGRLESFVDRLAFASACGAPSRRLMRPEAPCLLLPGSTPERVLLQSLSESADARAPDPAMRDYVILGSSSAGWVVTGEQADLPAVTTIPSVRRLYSGGWFCLALAPFAEARFDRGRHNTTTAGGGECWKGTFTHTAAHMRLYFYRKVVLSVIPGGGPGRRSYAAMLLLRRRFSAPAFATSEDPAWRVAPSRDGVEDAIFHQDGAFYSVTYSCDVEAWGRDVETGAFVSRAVAPRLAFDERNLCRKYLAAAPDGRLMAVLKYSEEEQVQVPFGGYQQSGTFTRVSFMVQVLDAARGRWEKTTDIGDLALFVGVNGTTCVSAREWAGWVYFTDDDVGEACLRDVRHSQDRYGSIPGEAWGVGVYNLQTGVAERIIAQEDCPRWPPPAWFTPSV</sequence>
<dbReference type="AlphaFoldDB" id="A0ABC9CGF5"/>